<keyword evidence="1" id="KW-0732">Signal</keyword>
<dbReference type="EMBL" id="LCTV02000013">
    <property type="protein sequence ID" value="PRQ71203.1"/>
    <property type="molecule type" value="Genomic_DNA"/>
</dbReference>
<feature type="chain" id="PRO_5033227142" evidence="1">
    <location>
        <begin position="23"/>
        <end position="269"/>
    </location>
</feature>
<protein>
    <submittedName>
        <fullName evidence="2">Uncharacterized protein</fullName>
    </submittedName>
</protein>
<proteinExistence type="predicted"/>
<accession>A0A0K3CQ23</accession>
<dbReference type="Proteomes" id="UP000199069">
    <property type="component" value="Unassembled WGS sequence"/>
</dbReference>
<dbReference type="OrthoDB" id="2532268at2759"/>
<evidence type="ECO:0000313" key="5">
    <source>
        <dbReference type="Proteomes" id="UP000239560"/>
    </source>
</evidence>
<gene>
    <name evidence="2" type="primary">FGENESH: predicted gene_13.266</name>
    <name evidence="3" type="ORF">AAT19DRAFT_10743</name>
    <name evidence="2" type="ORF">BN2166_0064360</name>
</gene>
<dbReference type="Proteomes" id="UP000239560">
    <property type="component" value="Unassembled WGS sequence"/>
</dbReference>
<reference evidence="3 5" key="2">
    <citation type="journal article" date="2018" name="Elife">
        <title>Functional genomics of lipid metabolism in the oleaginous yeast Rhodosporidium toruloides.</title>
        <authorList>
            <person name="Coradetti S.T."/>
            <person name="Pinel D."/>
            <person name="Geiselman G."/>
            <person name="Ito M."/>
            <person name="Mondo S."/>
            <person name="Reilly M.C."/>
            <person name="Cheng Y.F."/>
            <person name="Bauer S."/>
            <person name="Grigoriev I."/>
            <person name="Gladden J.M."/>
            <person name="Simmons B.A."/>
            <person name="Brem R."/>
            <person name="Arkin A.P."/>
            <person name="Skerker J.M."/>
        </authorList>
    </citation>
    <scope>NUCLEOTIDE SEQUENCE [LARGE SCALE GENOMIC DNA]</scope>
    <source>
        <strain evidence="3 5">NBRC 0880</strain>
    </source>
</reference>
<evidence type="ECO:0000313" key="2">
    <source>
        <dbReference type="EMBL" id="CTR10575.1"/>
    </source>
</evidence>
<dbReference type="EMBL" id="CWKI01000013">
    <property type="protein sequence ID" value="CTR10575.1"/>
    <property type="molecule type" value="Genomic_DNA"/>
</dbReference>
<feature type="signal peptide" evidence="1">
    <location>
        <begin position="1"/>
        <end position="22"/>
    </location>
</feature>
<reference evidence="2 4" key="1">
    <citation type="submission" date="2015-07" db="EMBL/GenBank/DDBJ databases">
        <authorList>
            <person name="Cajimat M.N.B."/>
            <person name="Milazzo M.L."/>
            <person name="Fulhorst C.F."/>
        </authorList>
    </citation>
    <scope>NUCLEOTIDE SEQUENCE [LARGE SCALE GENOMIC DNA]</scope>
    <source>
        <strain evidence="2">Single colony</strain>
    </source>
</reference>
<keyword evidence="4" id="KW-1185">Reference proteome</keyword>
<sequence length="269" mass="30396">MVKATATLFFGVFVSLRSLVCAARAWRSSDIWTVDWICEKKAGGSFATGESEGRTTCDDLPVEIWQMIKRELLLQAYDRLVARFVSFHHERGRLNGDEDGHLGGDITLKHLDTCPCCWEGLDYDWPDLMHVLEQTRDVIATLLASFDLKLTNSDRFHNPDQQSFSGSCAITIPLLTNRPDAQPTPTSIAQSTYYRCYRGRVNDTMVLDSSLLDVPEDLTKRFNRLFQTFPKLECDQTPLDSIYLGGQIAQQVPDSSSPRWHLAASVIEE</sequence>
<dbReference type="AlphaFoldDB" id="A0A0K3CQ23"/>
<organism evidence="2 4">
    <name type="scientific">Rhodotorula toruloides</name>
    <name type="common">Yeast</name>
    <name type="synonym">Rhodosporidium toruloides</name>
    <dbReference type="NCBI Taxonomy" id="5286"/>
    <lineage>
        <taxon>Eukaryota</taxon>
        <taxon>Fungi</taxon>
        <taxon>Dikarya</taxon>
        <taxon>Basidiomycota</taxon>
        <taxon>Pucciniomycotina</taxon>
        <taxon>Microbotryomycetes</taxon>
        <taxon>Sporidiobolales</taxon>
        <taxon>Sporidiobolaceae</taxon>
        <taxon>Rhodotorula</taxon>
    </lineage>
</organism>
<evidence type="ECO:0000313" key="3">
    <source>
        <dbReference type="EMBL" id="PRQ71203.1"/>
    </source>
</evidence>
<name>A0A0K3CQ23_RHOTO</name>
<evidence type="ECO:0000313" key="4">
    <source>
        <dbReference type="Proteomes" id="UP000199069"/>
    </source>
</evidence>
<evidence type="ECO:0000256" key="1">
    <source>
        <dbReference type="SAM" id="SignalP"/>
    </source>
</evidence>